<dbReference type="Gene3D" id="1.10.274.110">
    <property type="match status" value="1"/>
</dbReference>
<keyword evidence="2" id="KW-1185">Reference proteome</keyword>
<comment type="caution">
    <text evidence="1">The sequence shown here is derived from an EMBL/GenBank/DDBJ whole genome shotgun (WGS) entry which is preliminary data.</text>
</comment>
<evidence type="ECO:0000313" key="2">
    <source>
        <dbReference type="Proteomes" id="UP001359469"/>
    </source>
</evidence>
<evidence type="ECO:0000313" key="1">
    <source>
        <dbReference type="EMBL" id="MEI7063194.1"/>
    </source>
</evidence>
<gene>
    <name evidence="1" type="ORF">WCU84_05890</name>
</gene>
<protein>
    <submittedName>
        <fullName evidence="1">TIGR02642 family protein</fullName>
    </submittedName>
</protein>
<dbReference type="InterPro" id="IPR013464">
    <property type="entry name" value="CHP02642"/>
</dbReference>
<dbReference type="RefSeq" id="WP_336729132.1">
    <property type="nucleotide sequence ID" value="NZ_JBBBOO010000003.1"/>
</dbReference>
<accession>A0ABU8JK65</accession>
<organism evidence="1 2">
    <name type="scientific">Dickeya chrysanthemi</name>
    <name type="common">Pectobacterium chrysanthemi</name>
    <name type="synonym">Erwinia chrysanthemi</name>
    <dbReference type="NCBI Taxonomy" id="556"/>
    <lineage>
        <taxon>Bacteria</taxon>
        <taxon>Pseudomonadati</taxon>
        <taxon>Pseudomonadota</taxon>
        <taxon>Gammaproteobacteria</taxon>
        <taxon>Enterobacterales</taxon>
        <taxon>Pectobacteriaceae</taxon>
        <taxon>Dickeya</taxon>
    </lineage>
</organism>
<sequence length="264" mass="29175">MTSIIEHTLRLHEARSAGAFTSSCRGSGKIGRDQYLGALSTASKHHPVGYDLLMLRYKSDSPAGDRLQVAVKEWVPSQRNIPDHAVAVCLLAINLAVCRPLPPQLARRASLLRRYGAKAVRTKNLIGILNAEKKRLENKTSSKIAQERAATLNNQIALEKASLRQWSEQEAGNSDICPCCKGSGEQAKKPGNQCPECDGAGRLVSTTDDIRKSLSLAGIKIDEARWLANYLPLVNDCLNWLDVEYHQAIEQLKRKVRQEENAQV</sequence>
<dbReference type="EMBL" id="JBBBOO010000003">
    <property type="protein sequence ID" value="MEI7063194.1"/>
    <property type="molecule type" value="Genomic_DNA"/>
</dbReference>
<dbReference type="InterPro" id="IPR038500">
    <property type="entry name" value="Antitermination_sf"/>
</dbReference>
<reference evidence="1 2" key="1">
    <citation type="submission" date="2024-03" db="EMBL/GenBank/DDBJ databases">
        <title>Analysis of soft rot Pectobacteriaceae population diversity in US potato growing regions between 2016 and 2022.</title>
        <authorList>
            <person name="Ma X."/>
            <person name="Zhang X."/>
            <person name="Stodghill P."/>
            <person name="Rioux R."/>
            <person name="Babler B."/>
            <person name="Shrestha S."/>
            <person name="Babler B."/>
            <person name="Rivedal H."/>
            <person name="Frost K."/>
            <person name="Hao J."/>
            <person name="Secor G."/>
            <person name="Swingle B."/>
        </authorList>
    </citation>
    <scope>NUCLEOTIDE SEQUENCE [LARGE SCALE GENOMIC DNA]</scope>
    <source>
        <strain evidence="1 2">SR64</strain>
    </source>
</reference>
<dbReference type="SUPFAM" id="SSF57938">
    <property type="entry name" value="DnaJ/Hsp40 cysteine-rich domain"/>
    <property type="match status" value="1"/>
</dbReference>
<dbReference type="Proteomes" id="UP001359469">
    <property type="component" value="Unassembled WGS sequence"/>
</dbReference>
<dbReference type="InterPro" id="IPR036410">
    <property type="entry name" value="HSP_DnaJ_Cys-rich_dom_sf"/>
</dbReference>
<proteinExistence type="predicted"/>
<name>A0ABU8JK65_DICCH</name>
<dbReference type="NCBIfam" id="TIGR02642">
    <property type="entry name" value="phage_xxxx"/>
    <property type="match status" value="1"/>
</dbReference>